<dbReference type="EMBL" id="GBXM01034407">
    <property type="protein sequence ID" value="JAH74170.1"/>
    <property type="molecule type" value="Transcribed_RNA"/>
</dbReference>
<dbReference type="AlphaFoldDB" id="A0A0E9V9L8"/>
<evidence type="ECO:0000256" key="1">
    <source>
        <dbReference type="SAM" id="SignalP"/>
    </source>
</evidence>
<proteinExistence type="predicted"/>
<feature type="chain" id="PRO_5002434321" evidence="1">
    <location>
        <begin position="21"/>
        <end position="32"/>
    </location>
</feature>
<accession>A0A0E9V9L8</accession>
<protein>
    <submittedName>
        <fullName evidence="2">Uncharacterized protein</fullName>
    </submittedName>
</protein>
<reference evidence="2" key="2">
    <citation type="journal article" date="2015" name="Fish Shellfish Immunol.">
        <title>Early steps in the European eel (Anguilla anguilla)-Vibrio vulnificus interaction in the gills: Role of the RtxA13 toxin.</title>
        <authorList>
            <person name="Callol A."/>
            <person name="Pajuelo D."/>
            <person name="Ebbesson L."/>
            <person name="Teles M."/>
            <person name="MacKenzie S."/>
            <person name="Amaro C."/>
        </authorList>
    </citation>
    <scope>NUCLEOTIDE SEQUENCE</scope>
</reference>
<feature type="signal peptide" evidence="1">
    <location>
        <begin position="1"/>
        <end position="20"/>
    </location>
</feature>
<evidence type="ECO:0000313" key="2">
    <source>
        <dbReference type="EMBL" id="JAH74170.1"/>
    </source>
</evidence>
<keyword evidence="1" id="KW-0732">Signal</keyword>
<sequence>MNISLFVGWSLCHIFHFALVKVVNNVCDPKYE</sequence>
<reference evidence="2" key="1">
    <citation type="submission" date="2014-11" db="EMBL/GenBank/DDBJ databases">
        <authorList>
            <person name="Amaro Gonzalez C."/>
        </authorList>
    </citation>
    <scope>NUCLEOTIDE SEQUENCE</scope>
</reference>
<name>A0A0E9V9L8_ANGAN</name>
<organism evidence="2">
    <name type="scientific">Anguilla anguilla</name>
    <name type="common">European freshwater eel</name>
    <name type="synonym">Muraena anguilla</name>
    <dbReference type="NCBI Taxonomy" id="7936"/>
    <lineage>
        <taxon>Eukaryota</taxon>
        <taxon>Metazoa</taxon>
        <taxon>Chordata</taxon>
        <taxon>Craniata</taxon>
        <taxon>Vertebrata</taxon>
        <taxon>Euteleostomi</taxon>
        <taxon>Actinopterygii</taxon>
        <taxon>Neopterygii</taxon>
        <taxon>Teleostei</taxon>
        <taxon>Anguilliformes</taxon>
        <taxon>Anguillidae</taxon>
        <taxon>Anguilla</taxon>
    </lineage>
</organism>